<dbReference type="InterPro" id="IPR029063">
    <property type="entry name" value="SAM-dependent_MTases_sf"/>
</dbReference>
<dbReference type="CDD" id="cd21147">
    <property type="entry name" value="RsmF_methylt_CTD1"/>
    <property type="match status" value="1"/>
</dbReference>
<dbReference type="InterPro" id="IPR031340">
    <property type="entry name" value="RsmF_methylt_CI"/>
</dbReference>
<dbReference type="AlphaFoldDB" id="A0A5P1X3A2"/>
<feature type="binding site" evidence="7">
    <location>
        <position position="129"/>
    </location>
    <ligand>
        <name>S-adenosyl-L-methionine</name>
        <dbReference type="ChEBI" id="CHEBI:59789"/>
    </ligand>
</feature>
<evidence type="ECO:0000256" key="5">
    <source>
        <dbReference type="ARBA" id="ARBA00022691"/>
    </source>
</evidence>
<dbReference type="EMBL" id="CP043939">
    <property type="protein sequence ID" value="QER67384.1"/>
    <property type="molecule type" value="Genomic_DNA"/>
</dbReference>
<comment type="similarity">
    <text evidence="1 7">Belongs to the class I-like SAM-binding methyltransferase superfamily. RsmB/NOP family.</text>
</comment>
<dbReference type="CDD" id="cd02440">
    <property type="entry name" value="AdoMet_MTases"/>
    <property type="match status" value="1"/>
</dbReference>
<keyword evidence="3 7" id="KW-0489">Methyltransferase</keyword>
<dbReference type="InterPro" id="IPR049560">
    <property type="entry name" value="MeTrfase_RsmB-F_NOP2_cat"/>
</dbReference>
<dbReference type="OrthoDB" id="9810297at2"/>
<keyword evidence="6 7" id="KW-0694">RNA-binding</keyword>
<dbReference type="InterPro" id="IPR023267">
    <property type="entry name" value="RCMT"/>
</dbReference>
<dbReference type="KEGG" id="lnn:F0161_05630"/>
<reference evidence="9 10" key="1">
    <citation type="submission" date="2019-09" db="EMBL/GenBank/DDBJ databases">
        <title>Complete Genome Sequence of Lactobacillus nenjiangensis SH-Y15, isolated from sauerkraut.</title>
        <authorList>
            <person name="Yang H."/>
        </authorList>
    </citation>
    <scope>NUCLEOTIDE SEQUENCE [LARGE SCALE GENOMIC DNA]</scope>
    <source>
        <strain evidence="9 10">SH-Y15</strain>
    </source>
</reference>
<evidence type="ECO:0000313" key="10">
    <source>
        <dbReference type="Proteomes" id="UP000325295"/>
    </source>
</evidence>
<dbReference type="SUPFAM" id="SSF53335">
    <property type="entry name" value="S-adenosyl-L-methionine-dependent methyltransferases"/>
    <property type="match status" value="1"/>
</dbReference>
<dbReference type="Pfam" id="PF13636">
    <property type="entry name" value="Methyltranf_PUA"/>
    <property type="match status" value="1"/>
</dbReference>
<dbReference type="PANTHER" id="PTHR22807:SF30">
    <property type="entry name" value="28S RRNA (CYTOSINE(4447)-C(5))-METHYLTRANSFERASE-RELATED"/>
    <property type="match status" value="1"/>
</dbReference>
<sequence length="451" mass="50694">MKLPEGFIKKYTKLLNEEAPAFFATFDDPSYSGYRINTNKPGKLTTMEYLENKDRIDYCDTGFYGQIDGKTMDHVTGYLYSQEPSAMYVGEVVDAQPGERVLDLCAAPGGKSTHIINKMNNEGILVSNEIFGKRASILSENIERWGATHTVVTNESPDKLAPHFLQYFDRILVDAPCSGEGMFRKEPTGIQYWTEDYAAECANRQKKILASALEMLKPGGTLIYSTCTFAPEEDEQIAAWLLSEYGNLAMVPIKKYDGMDEGQPQWANDNPELSKAVRLFPHHLQGEGHFIAKFVLDADPAPEEIKVKAPKYNTMDKDETSLFNDFLTATGLRLPTGDLVKFGDNLFLLPIGLNSIAKVKFVRPGLQLGIFKKNRFEPAHSLALATHPDDIKAKIEITDEQWHHYIHGETITIEETKDKGWYLLVCQGHSISFSKLVGKTLKNFYPKGLRV</sequence>
<dbReference type="Gene3D" id="3.30.70.1170">
    <property type="entry name" value="Sun protein, domain 3"/>
    <property type="match status" value="1"/>
</dbReference>
<dbReference type="PROSITE" id="PS51686">
    <property type="entry name" value="SAM_MT_RSMB_NOP"/>
    <property type="match status" value="1"/>
</dbReference>
<dbReference type="InterPro" id="IPR031341">
    <property type="entry name" value="Methyltr_RsmF_N"/>
</dbReference>
<dbReference type="InterPro" id="IPR027391">
    <property type="entry name" value="Nol1_Nop2_Fmu_2"/>
</dbReference>
<dbReference type="PROSITE" id="PS01153">
    <property type="entry name" value="NOL1_NOP2_SUN"/>
    <property type="match status" value="1"/>
</dbReference>
<feature type="domain" description="SAM-dependent MTase RsmB/NOP-type" evidence="8">
    <location>
        <begin position="11"/>
        <end position="297"/>
    </location>
</feature>
<dbReference type="Gene3D" id="2.30.130.60">
    <property type="match status" value="1"/>
</dbReference>
<comment type="caution">
    <text evidence="7">Lacks conserved residue(s) required for the propagation of feature annotation.</text>
</comment>
<dbReference type="Pfam" id="PF17125">
    <property type="entry name" value="Methyltr_RsmF_N"/>
    <property type="match status" value="1"/>
</dbReference>
<feature type="active site" description="Nucleophile" evidence="7">
    <location>
        <position position="227"/>
    </location>
</feature>
<proteinExistence type="inferred from homology"/>
<dbReference type="PRINTS" id="PR02008">
    <property type="entry name" value="RCMTFAMILY"/>
</dbReference>
<organism evidence="9 10">
    <name type="scientific">Paucilactobacillus nenjiangensis</name>
    <dbReference type="NCBI Taxonomy" id="1296540"/>
    <lineage>
        <taxon>Bacteria</taxon>
        <taxon>Bacillati</taxon>
        <taxon>Bacillota</taxon>
        <taxon>Bacilli</taxon>
        <taxon>Lactobacillales</taxon>
        <taxon>Lactobacillaceae</taxon>
        <taxon>Paucilactobacillus</taxon>
    </lineage>
</organism>
<dbReference type="GO" id="GO:0008173">
    <property type="term" value="F:RNA methyltransferase activity"/>
    <property type="evidence" value="ECO:0007669"/>
    <property type="project" value="InterPro"/>
</dbReference>
<dbReference type="InterPro" id="IPR001678">
    <property type="entry name" value="MeTrfase_RsmB-F_NOP2_dom"/>
</dbReference>
<evidence type="ECO:0000256" key="2">
    <source>
        <dbReference type="ARBA" id="ARBA00022490"/>
    </source>
</evidence>
<dbReference type="Pfam" id="PF01189">
    <property type="entry name" value="Methyltr_RsmB-F"/>
    <property type="match status" value="1"/>
</dbReference>
<name>A0A5P1X3A2_9LACO</name>
<dbReference type="Gene3D" id="3.40.50.150">
    <property type="entry name" value="Vaccinia Virus protein VP39"/>
    <property type="match status" value="1"/>
</dbReference>
<gene>
    <name evidence="9" type="ORF">F0161_05630</name>
</gene>
<evidence type="ECO:0000259" key="8">
    <source>
        <dbReference type="PROSITE" id="PS51686"/>
    </source>
</evidence>
<evidence type="ECO:0000256" key="3">
    <source>
        <dbReference type="ARBA" id="ARBA00022603"/>
    </source>
</evidence>
<dbReference type="Pfam" id="PF17126">
    <property type="entry name" value="RsmF_methylt_CI"/>
    <property type="match status" value="1"/>
</dbReference>
<feature type="binding site" evidence="7">
    <location>
        <begin position="105"/>
        <end position="111"/>
    </location>
    <ligand>
        <name>S-adenosyl-L-methionine</name>
        <dbReference type="ChEBI" id="CHEBI:59789"/>
    </ligand>
</feature>
<dbReference type="RefSeq" id="WP_150203969.1">
    <property type="nucleotide sequence ID" value="NZ_CP043939.1"/>
</dbReference>
<keyword evidence="4 7" id="KW-0808">Transferase</keyword>
<dbReference type="GO" id="GO:0001510">
    <property type="term" value="P:RNA methylation"/>
    <property type="evidence" value="ECO:0007669"/>
    <property type="project" value="InterPro"/>
</dbReference>
<keyword evidence="2" id="KW-0963">Cytoplasm</keyword>
<dbReference type="Proteomes" id="UP000325295">
    <property type="component" value="Chromosome"/>
</dbReference>
<keyword evidence="5 7" id="KW-0949">S-adenosyl-L-methionine</keyword>
<accession>A0A5P1X3A2</accession>
<protein>
    <submittedName>
        <fullName evidence="9">RNA methyltransferase</fullName>
    </submittedName>
</protein>
<evidence type="ECO:0000256" key="1">
    <source>
        <dbReference type="ARBA" id="ARBA00007494"/>
    </source>
</evidence>
<evidence type="ECO:0000256" key="4">
    <source>
        <dbReference type="ARBA" id="ARBA00022679"/>
    </source>
</evidence>
<dbReference type="GO" id="GO:0003723">
    <property type="term" value="F:RNA binding"/>
    <property type="evidence" value="ECO:0007669"/>
    <property type="project" value="UniProtKB-UniRule"/>
</dbReference>
<evidence type="ECO:0000256" key="7">
    <source>
        <dbReference type="PROSITE-ProRule" id="PRU01023"/>
    </source>
</evidence>
<evidence type="ECO:0000313" key="9">
    <source>
        <dbReference type="EMBL" id="QER67384.1"/>
    </source>
</evidence>
<evidence type="ECO:0000256" key="6">
    <source>
        <dbReference type="ARBA" id="ARBA00022884"/>
    </source>
</evidence>
<feature type="binding site" evidence="7">
    <location>
        <position position="174"/>
    </location>
    <ligand>
        <name>S-adenosyl-L-methionine</name>
        <dbReference type="ChEBI" id="CHEBI:59789"/>
    </ligand>
</feature>
<dbReference type="InterPro" id="IPR018314">
    <property type="entry name" value="RsmB/NOL1/NOP2-like_CS"/>
</dbReference>
<dbReference type="PANTHER" id="PTHR22807">
    <property type="entry name" value="NOP2 YEAST -RELATED NOL1/NOP2/FMU SUN DOMAIN-CONTAINING"/>
    <property type="match status" value="1"/>
</dbReference>
<keyword evidence="10" id="KW-1185">Reference proteome</keyword>